<dbReference type="SUPFAM" id="SSF46785">
    <property type="entry name" value="Winged helix' DNA-binding domain"/>
    <property type="match status" value="1"/>
</dbReference>
<dbReference type="Pfam" id="PF00126">
    <property type="entry name" value="HTH_1"/>
    <property type="match status" value="1"/>
</dbReference>
<dbReference type="InterPro" id="IPR000847">
    <property type="entry name" value="LysR_HTH_N"/>
</dbReference>
<keyword evidence="3" id="KW-0238">DNA-binding</keyword>
<proteinExistence type="inferred from homology"/>
<evidence type="ECO:0000256" key="2">
    <source>
        <dbReference type="ARBA" id="ARBA00023015"/>
    </source>
</evidence>
<gene>
    <name evidence="6" type="ORF">AWB76_01702</name>
</gene>
<evidence type="ECO:0000256" key="3">
    <source>
        <dbReference type="ARBA" id="ARBA00023125"/>
    </source>
</evidence>
<dbReference type="PANTHER" id="PTHR30537:SF31">
    <property type="entry name" value="TRANSCRIPTIONAL REGULATOR, LYSR FAMILY"/>
    <property type="match status" value="1"/>
</dbReference>
<keyword evidence="4" id="KW-0804">Transcription</keyword>
<evidence type="ECO:0000256" key="4">
    <source>
        <dbReference type="ARBA" id="ARBA00023163"/>
    </source>
</evidence>
<name>A0A158A3K0_9BURK</name>
<dbReference type="Gene3D" id="1.10.10.10">
    <property type="entry name" value="Winged helix-like DNA-binding domain superfamily/Winged helix DNA-binding domain"/>
    <property type="match status" value="1"/>
</dbReference>
<dbReference type="GO" id="GO:0043565">
    <property type="term" value="F:sequence-specific DNA binding"/>
    <property type="evidence" value="ECO:0007669"/>
    <property type="project" value="TreeGrafter"/>
</dbReference>
<evidence type="ECO:0000259" key="5">
    <source>
        <dbReference type="PROSITE" id="PS50931"/>
    </source>
</evidence>
<dbReference type="STRING" id="1777137.AWB76_01702"/>
<evidence type="ECO:0000313" key="7">
    <source>
        <dbReference type="Proteomes" id="UP000054624"/>
    </source>
</evidence>
<dbReference type="OrthoDB" id="5671700at2"/>
<dbReference type="InterPro" id="IPR005119">
    <property type="entry name" value="LysR_subst-bd"/>
</dbReference>
<dbReference type="GO" id="GO:0006351">
    <property type="term" value="P:DNA-templated transcription"/>
    <property type="evidence" value="ECO:0007669"/>
    <property type="project" value="TreeGrafter"/>
</dbReference>
<dbReference type="InterPro" id="IPR058163">
    <property type="entry name" value="LysR-type_TF_proteobact-type"/>
</dbReference>
<dbReference type="PANTHER" id="PTHR30537">
    <property type="entry name" value="HTH-TYPE TRANSCRIPTIONAL REGULATOR"/>
    <property type="match status" value="1"/>
</dbReference>
<dbReference type="InterPro" id="IPR036388">
    <property type="entry name" value="WH-like_DNA-bd_sf"/>
</dbReference>
<dbReference type="SUPFAM" id="SSF53850">
    <property type="entry name" value="Periplasmic binding protein-like II"/>
    <property type="match status" value="1"/>
</dbReference>
<reference evidence="7" key="1">
    <citation type="submission" date="2016-01" db="EMBL/GenBank/DDBJ databases">
        <authorList>
            <person name="Peeters Charlotte."/>
        </authorList>
    </citation>
    <scope>NUCLEOTIDE SEQUENCE [LARGE SCALE GENOMIC DNA]</scope>
</reference>
<comment type="similarity">
    <text evidence="1">Belongs to the LysR transcriptional regulatory family.</text>
</comment>
<organism evidence="6 7">
    <name type="scientific">Caballeronia temeraria</name>
    <dbReference type="NCBI Taxonomy" id="1777137"/>
    <lineage>
        <taxon>Bacteria</taxon>
        <taxon>Pseudomonadati</taxon>
        <taxon>Pseudomonadota</taxon>
        <taxon>Betaproteobacteria</taxon>
        <taxon>Burkholderiales</taxon>
        <taxon>Burkholderiaceae</taxon>
        <taxon>Caballeronia</taxon>
    </lineage>
</organism>
<dbReference type="InterPro" id="IPR036390">
    <property type="entry name" value="WH_DNA-bd_sf"/>
</dbReference>
<sequence length="296" mass="32452">MADINDYVLFAEVVAHGGFAAASRVLRTPKSTISRRIAGLEARLGVRLIERSTRRFRVTDIGEAFYERCRTIMLDVQQADAVVSEALNEPRGVIRCSCPLGLMPVLSKAYNTFLSRFPKARLQVVAVDRPVDLIEERIDIAIRVRVRLDTDASLIVRTLGHSSRILVAAPAVASLCASGDIGALSDLPTLATTDQMGEIEWTFTGPDDSARTIRSEPRMTCVDFVSLRDAAIAGLGVALLPDHVCREQVASGELVHVFPEWKTESGIVHLVFTTRRGLPPVVRAFIDHVASVFSFE</sequence>
<dbReference type="FunFam" id="1.10.10.10:FF:000001">
    <property type="entry name" value="LysR family transcriptional regulator"/>
    <property type="match status" value="1"/>
</dbReference>
<dbReference type="Proteomes" id="UP000054624">
    <property type="component" value="Unassembled WGS sequence"/>
</dbReference>
<protein>
    <submittedName>
        <fullName evidence="6">LysR family transcriptional regulator</fullName>
    </submittedName>
</protein>
<dbReference type="AlphaFoldDB" id="A0A158A3K0"/>
<evidence type="ECO:0000313" key="6">
    <source>
        <dbReference type="EMBL" id="SAK52401.1"/>
    </source>
</evidence>
<dbReference type="Pfam" id="PF03466">
    <property type="entry name" value="LysR_substrate"/>
    <property type="match status" value="1"/>
</dbReference>
<dbReference type="RefSeq" id="WP_061159844.1">
    <property type="nucleotide sequence ID" value="NZ_FCOI02000004.1"/>
</dbReference>
<feature type="domain" description="HTH lysR-type" evidence="5">
    <location>
        <begin position="1"/>
        <end position="59"/>
    </location>
</feature>
<dbReference type="PROSITE" id="PS50931">
    <property type="entry name" value="HTH_LYSR"/>
    <property type="match status" value="1"/>
</dbReference>
<evidence type="ECO:0000256" key="1">
    <source>
        <dbReference type="ARBA" id="ARBA00009437"/>
    </source>
</evidence>
<dbReference type="EMBL" id="FCOI02000004">
    <property type="protein sequence ID" value="SAK52401.1"/>
    <property type="molecule type" value="Genomic_DNA"/>
</dbReference>
<dbReference type="GO" id="GO:0003700">
    <property type="term" value="F:DNA-binding transcription factor activity"/>
    <property type="evidence" value="ECO:0007669"/>
    <property type="project" value="InterPro"/>
</dbReference>
<dbReference type="Gene3D" id="3.40.190.290">
    <property type="match status" value="1"/>
</dbReference>
<accession>A0A158A3K0</accession>
<keyword evidence="7" id="KW-1185">Reference proteome</keyword>
<keyword evidence="2" id="KW-0805">Transcription regulation</keyword>